<comment type="subcellular location">
    <subcellularLocation>
        <location evidence="1">Cell membrane</location>
        <topology evidence="1">Multi-pass membrane protein</topology>
    </subcellularLocation>
</comment>
<dbReference type="PANTHER" id="PTHR32024:SF1">
    <property type="entry name" value="KTR SYSTEM POTASSIUM UPTAKE PROTEIN B"/>
    <property type="match status" value="1"/>
</dbReference>
<evidence type="ECO:0000256" key="8">
    <source>
        <dbReference type="ARBA" id="ARBA00023065"/>
    </source>
</evidence>
<feature type="transmembrane region" description="Helical" evidence="10">
    <location>
        <begin position="129"/>
        <end position="150"/>
    </location>
</feature>
<dbReference type="GO" id="GO:0005886">
    <property type="term" value="C:plasma membrane"/>
    <property type="evidence" value="ECO:0007669"/>
    <property type="project" value="UniProtKB-SubCell"/>
</dbReference>
<keyword evidence="12" id="KW-1185">Reference proteome</keyword>
<dbReference type="NCBIfam" id="TIGR00933">
    <property type="entry name" value="2a38"/>
    <property type="match status" value="1"/>
</dbReference>
<protein>
    <submittedName>
        <fullName evidence="11">Trk family potassium uptake protein</fullName>
    </submittedName>
</protein>
<evidence type="ECO:0000256" key="3">
    <source>
        <dbReference type="ARBA" id="ARBA00022475"/>
    </source>
</evidence>
<keyword evidence="7 10" id="KW-1133">Transmembrane helix</keyword>
<evidence type="ECO:0000256" key="5">
    <source>
        <dbReference type="ARBA" id="ARBA00022692"/>
    </source>
</evidence>
<keyword evidence="8" id="KW-0406">Ion transport</keyword>
<dbReference type="RefSeq" id="WP_101643961.1">
    <property type="nucleotide sequence ID" value="NZ_PGUY01000050.1"/>
</dbReference>
<feature type="transmembrane region" description="Helical" evidence="10">
    <location>
        <begin position="43"/>
        <end position="62"/>
    </location>
</feature>
<evidence type="ECO:0000256" key="10">
    <source>
        <dbReference type="SAM" id="Phobius"/>
    </source>
</evidence>
<feature type="transmembrane region" description="Helical" evidence="10">
    <location>
        <begin position="74"/>
        <end position="98"/>
    </location>
</feature>
<keyword evidence="5 10" id="KW-0812">Transmembrane</keyword>
<dbReference type="InterPro" id="IPR003445">
    <property type="entry name" value="Cat_transpt"/>
</dbReference>
<keyword evidence="4" id="KW-0633">Potassium transport</keyword>
<dbReference type="GO" id="GO:0015379">
    <property type="term" value="F:potassium:chloride symporter activity"/>
    <property type="evidence" value="ECO:0007669"/>
    <property type="project" value="InterPro"/>
</dbReference>
<evidence type="ECO:0000256" key="4">
    <source>
        <dbReference type="ARBA" id="ARBA00022538"/>
    </source>
</evidence>
<dbReference type="EMBL" id="PGUY01000050">
    <property type="protein sequence ID" value="PLT28864.1"/>
    <property type="molecule type" value="Genomic_DNA"/>
</dbReference>
<keyword evidence="2" id="KW-0813">Transport</keyword>
<evidence type="ECO:0000313" key="11">
    <source>
        <dbReference type="EMBL" id="PLT28864.1"/>
    </source>
</evidence>
<evidence type="ECO:0000256" key="9">
    <source>
        <dbReference type="ARBA" id="ARBA00023136"/>
    </source>
</evidence>
<keyword evidence="6" id="KW-0630">Potassium</keyword>
<evidence type="ECO:0000256" key="6">
    <source>
        <dbReference type="ARBA" id="ARBA00022958"/>
    </source>
</evidence>
<proteinExistence type="predicted"/>
<evidence type="ECO:0000256" key="7">
    <source>
        <dbReference type="ARBA" id="ARBA00022989"/>
    </source>
</evidence>
<evidence type="ECO:0000256" key="1">
    <source>
        <dbReference type="ARBA" id="ARBA00004651"/>
    </source>
</evidence>
<feature type="transmembrane region" description="Helical" evidence="10">
    <location>
        <begin position="226"/>
        <end position="247"/>
    </location>
</feature>
<gene>
    <name evidence="11" type="ORF">CUU66_16075</name>
</gene>
<reference evidence="11 12" key="1">
    <citation type="submission" date="2017-11" db="EMBL/GenBank/DDBJ databases">
        <title>Comparitive Functional Genomics of Dry Heat Resistant strains isolated from the Viking Spacecraft.</title>
        <authorList>
            <person name="Seuylemezian A."/>
            <person name="Cooper K."/>
            <person name="Vaishampayan P."/>
        </authorList>
    </citation>
    <scope>NUCLEOTIDE SEQUENCE [LARGE SCALE GENOMIC DNA]</scope>
    <source>
        <strain evidence="11 12">V1-29</strain>
    </source>
</reference>
<dbReference type="OrthoDB" id="9810952at2"/>
<feature type="transmembrane region" description="Helical" evidence="10">
    <location>
        <begin position="292"/>
        <end position="325"/>
    </location>
</feature>
<feature type="transmembrane region" description="Helical" evidence="10">
    <location>
        <begin position="408"/>
        <end position="427"/>
    </location>
</feature>
<feature type="transmembrane region" description="Helical" evidence="10">
    <location>
        <begin position="12"/>
        <end position="31"/>
    </location>
</feature>
<dbReference type="Pfam" id="PF02386">
    <property type="entry name" value="TrkH"/>
    <property type="match status" value="1"/>
</dbReference>
<organism evidence="11 12">
    <name type="scientific">Peribacillus deserti</name>
    <dbReference type="NCBI Taxonomy" id="673318"/>
    <lineage>
        <taxon>Bacteria</taxon>
        <taxon>Bacillati</taxon>
        <taxon>Bacillota</taxon>
        <taxon>Bacilli</taxon>
        <taxon>Bacillales</taxon>
        <taxon>Bacillaceae</taxon>
        <taxon>Peribacillus</taxon>
    </lineage>
</organism>
<dbReference type="AlphaFoldDB" id="A0A2N5M3C1"/>
<comment type="caution">
    <text evidence="11">The sequence shown here is derived from an EMBL/GenBank/DDBJ whole genome shotgun (WGS) entry which is preliminary data.</text>
</comment>
<evidence type="ECO:0000313" key="12">
    <source>
        <dbReference type="Proteomes" id="UP000234748"/>
    </source>
</evidence>
<dbReference type="PANTHER" id="PTHR32024">
    <property type="entry name" value="TRK SYSTEM POTASSIUM UPTAKE PROTEIN TRKG-RELATED"/>
    <property type="match status" value="1"/>
</dbReference>
<feature type="transmembrane region" description="Helical" evidence="10">
    <location>
        <begin position="346"/>
        <end position="369"/>
    </location>
</feature>
<sequence length="448" mass="48212">MKKIKDYFDPPKILVLGFAALIIAGAVLLSLPIATHDGQGLPLLNALFTATSATCVTGLVVVDTSDTFTTFGELVILTLIQIGGLGFMTFATFFAFILGKRVSFKDRLVLQEALNNISLEGIVRLVKRVLIFSAIIELTGAAILSIRFSFEMPIGKAIYWGIFHSISNFNNAGFDLNGEFRSLTPFVDDPAVVLTVCALITLGGIGFIVMNEIYEYHDTGRLSVHTKVVLVSSLILTLGAAILIFVFELGNSKTIEPLSSTGKVLGSLFQSVTARTAGANTLPIGDLTQSTLFLLIFLMYIGAGPGSTAGGIKITTLAVLASTVWTQIRGREDVVLFRRKIVLETILKALTVAVMGMFLIMAITMILTITEGDQHNFIMYLFEASSAFGTVGLSMGLTPELTPIGKTVIIFTMFAGRLGPLTLAYALTMRRKGKKEPVGYPKGKIMIG</sequence>
<name>A0A2N5M3C1_9BACI</name>
<dbReference type="InterPro" id="IPR004772">
    <property type="entry name" value="TrkH"/>
</dbReference>
<dbReference type="Proteomes" id="UP000234748">
    <property type="component" value="Unassembled WGS sequence"/>
</dbReference>
<keyword evidence="9 10" id="KW-0472">Membrane</keyword>
<keyword evidence="3" id="KW-1003">Cell membrane</keyword>
<accession>A0A2N5M3C1</accession>
<feature type="transmembrane region" description="Helical" evidence="10">
    <location>
        <begin position="191"/>
        <end position="214"/>
    </location>
</feature>
<evidence type="ECO:0000256" key="2">
    <source>
        <dbReference type="ARBA" id="ARBA00022448"/>
    </source>
</evidence>